<protein>
    <recommendedName>
        <fullName evidence="7">DUF4283 domain-containing protein</fullName>
    </recommendedName>
</protein>
<dbReference type="EMBL" id="WJXA01000008">
    <property type="protein sequence ID" value="KAF7136487.1"/>
    <property type="molecule type" value="Genomic_DNA"/>
</dbReference>
<feature type="domain" description="Endonuclease/exonuclease/phosphatase" evidence="3">
    <location>
        <begin position="489"/>
        <end position="700"/>
    </location>
</feature>
<feature type="region of interest" description="Disordered" evidence="1">
    <location>
        <begin position="390"/>
        <end position="442"/>
    </location>
</feature>
<dbReference type="PANTHER" id="PTHR33710">
    <property type="entry name" value="BNAC02G09200D PROTEIN"/>
    <property type="match status" value="1"/>
</dbReference>
<evidence type="ECO:0000259" key="4">
    <source>
        <dbReference type="Pfam" id="PF14111"/>
    </source>
</evidence>
<dbReference type="AlphaFoldDB" id="A0A834GNV5"/>
<evidence type="ECO:0008006" key="7">
    <source>
        <dbReference type="Google" id="ProtNLM"/>
    </source>
</evidence>
<dbReference type="GO" id="GO:0003824">
    <property type="term" value="F:catalytic activity"/>
    <property type="evidence" value="ECO:0007669"/>
    <property type="project" value="InterPro"/>
</dbReference>
<gene>
    <name evidence="5" type="ORF">RHSIM_Rhsim08G0169600</name>
</gene>
<feature type="region of interest" description="Disordered" evidence="1">
    <location>
        <begin position="315"/>
        <end position="366"/>
    </location>
</feature>
<comment type="caution">
    <text evidence="5">The sequence shown here is derived from an EMBL/GenBank/DDBJ whole genome shotgun (WGS) entry which is preliminary data.</text>
</comment>
<dbReference type="Gene3D" id="3.60.10.10">
    <property type="entry name" value="Endonuclease/exonuclease/phosphatase"/>
    <property type="match status" value="1"/>
</dbReference>
<name>A0A834GNV5_RHOSS</name>
<evidence type="ECO:0000313" key="6">
    <source>
        <dbReference type="Proteomes" id="UP000626092"/>
    </source>
</evidence>
<dbReference type="SUPFAM" id="SSF56219">
    <property type="entry name" value="DNase I-like"/>
    <property type="match status" value="1"/>
</dbReference>
<dbReference type="Pfam" id="PF00078">
    <property type="entry name" value="RVT_1"/>
    <property type="match status" value="1"/>
</dbReference>
<dbReference type="Pfam" id="PF14111">
    <property type="entry name" value="DUF4283"/>
    <property type="match status" value="1"/>
</dbReference>
<keyword evidence="6" id="KW-1185">Reference proteome</keyword>
<feature type="region of interest" description="Disordered" evidence="1">
    <location>
        <begin position="267"/>
        <end position="287"/>
    </location>
</feature>
<feature type="domain" description="DUF4283" evidence="4">
    <location>
        <begin position="22"/>
        <end position="96"/>
    </location>
</feature>
<dbReference type="InterPro" id="IPR000477">
    <property type="entry name" value="RT_dom"/>
</dbReference>
<dbReference type="OrthoDB" id="1001388at2759"/>
<reference evidence="5" key="1">
    <citation type="submission" date="2019-11" db="EMBL/GenBank/DDBJ databases">
        <authorList>
            <person name="Liu Y."/>
            <person name="Hou J."/>
            <person name="Li T.-Q."/>
            <person name="Guan C.-H."/>
            <person name="Wu X."/>
            <person name="Wu H.-Z."/>
            <person name="Ling F."/>
            <person name="Zhang R."/>
            <person name="Shi X.-G."/>
            <person name="Ren J.-P."/>
            <person name="Chen E.-F."/>
            <person name="Sun J.-M."/>
        </authorList>
    </citation>
    <scope>NUCLEOTIDE SEQUENCE</scope>
    <source>
        <strain evidence="5">Adult_tree_wgs_1</strain>
        <tissue evidence="5">Leaves</tissue>
    </source>
</reference>
<evidence type="ECO:0000256" key="1">
    <source>
        <dbReference type="SAM" id="MobiDB-lite"/>
    </source>
</evidence>
<dbReference type="Proteomes" id="UP000626092">
    <property type="component" value="Unassembled WGS sequence"/>
</dbReference>
<accession>A0A834GNV5</accession>
<evidence type="ECO:0000259" key="3">
    <source>
        <dbReference type="Pfam" id="PF03372"/>
    </source>
</evidence>
<dbReference type="InterPro" id="IPR005135">
    <property type="entry name" value="Endo/exonuclease/phosphatase"/>
</dbReference>
<sequence>MADFDVLDLEEGFGDSELKRCLCLVGKVVLTKTLKAPVVANILTAAWKTRAPFKVEDWSNNVFLFRFESEEDKDNVLSEGPWSVMGNLLVLIPLENGMVVSELGFTVCPFWMQIHGLPVEKIVGHDNRSCKFVSKEEGDRSGYGPELRTGRARRVASPIEVIQNKEIDADIAHQRPGFQSPREARALKESLEHVESPARGQNCRGGVEAGERQAANRTDVGFVQGTDVALSRVTRNTSSKFPLSSPQGISVLALSGSDESLAVYGSDLSNQPTLPPNVTKPSKPCSPTLISNQNPYYFVTEPSNSPKTLNLSPPLTQPQINPNPPNIQDLTPPINPSSGNPAINILSLPKPVPSKSLDPPKPVSPKSLDISLARVFNSLNLKRKATDEALESSRSKILRICSPNETPNPSNPKPKPSRSTRKMLRGNRGAVGPKKGIPSDGDPRFTEDGLCDVQVQHFYSFHGEREIRALDELAPTAEVDHEMEDPDLTAQGRALGDLVRRNRPSIIFLMETKNKKVRLETFRRRLGFSSCFYVDPVGLSGGLALWWTSGLDIDVEEANKNFLHVIVTNKMTNECWASTFVYRCPSRLGRQQVWDCIKNIACSELLPWLCMGDFNQVLTVDDKIGGLEPSQNTLSSFHNMISYCGLVDLEFKGPRFTWRNNRSEDSFIMERIDMAFANSKWREMYEHAMVFVQAAIGSDHNPIILNTDVPLNKAWSIRQEGPVMLTVCKKLRACKEKLKEWSRKKFGDLRLKIAVTKDKMLEVQKQLEMGFNQQLVMEEKSLAKDLEDLWQKDAMYWHQRSRIKWLQMGDKNSRFFHLSTIQRRQRNQIMRLKDKEGNWKSEPKEIAEIIKLHFQELYEGPPVRDFKDIISLIDPLISPQCNARLVRDVTRDEVRAAVFDKGPLRAPGSNGFPGLFYQEYWDTVGDEVFLAVKSFFQHGALLREVSQTNVILIPKVPNPESMNRLRPISLCHFLYKIISKILTNRLQPFIDGIISEEQSAFIPGRQIQDNITVAHEVFRFLKHKKSQPAVTVPENLLSLKKAYRRTSVS</sequence>
<evidence type="ECO:0000313" key="5">
    <source>
        <dbReference type="EMBL" id="KAF7136487.1"/>
    </source>
</evidence>
<evidence type="ECO:0000259" key="2">
    <source>
        <dbReference type="Pfam" id="PF00078"/>
    </source>
</evidence>
<dbReference type="PANTHER" id="PTHR33710:SF71">
    <property type="entry name" value="ENDONUCLEASE_EXONUCLEASE_PHOSPHATASE DOMAIN-CONTAINING PROTEIN"/>
    <property type="match status" value="1"/>
</dbReference>
<dbReference type="InterPro" id="IPR036691">
    <property type="entry name" value="Endo/exonu/phosph_ase_sf"/>
</dbReference>
<feature type="compositionally biased region" description="Basic residues" evidence="1">
    <location>
        <begin position="415"/>
        <end position="425"/>
    </location>
</feature>
<dbReference type="Pfam" id="PF03372">
    <property type="entry name" value="Exo_endo_phos"/>
    <property type="match status" value="1"/>
</dbReference>
<proteinExistence type="predicted"/>
<feature type="domain" description="Reverse transcriptase" evidence="2">
    <location>
        <begin position="957"/>
        <end position="1018"/>
    </location>
</feature>
<organism evidence="5 6">
    <name type="scientific">Rhododendron simsii</name>
    <name type="common">Sims's rhododendron</name>
    <dbReference type="NCBI Taxonomy" id="118357"/>
    <lineage>
        <taxon>Eukaryota</taxon>
        <taxon>Viridiplantae</taxon>
        <taxon>Streptophyta</taxon>
        <taxon>Embryophyta</taxon>
        <taxon>Tracheophyta</taxon>
        <taxon>Spermatophyta</taxon>
        <taxon>Magnoliopsida</taxon>
        <taxon>eudicotyledons</taxon>
        <taxon>Gunneridae</taxon>
        <taxon>Pentapetalae</taxon>
        <taxon>asterids</taxon>
        <taxon>Ericales</taxon>
        <taxon>Ericaceae</taxon>
        <taxon>Ericoideae</taxon>
        <taxon>Rhodoreae</taxon>
        <taxon>Rhododendron</taxon>
    </lineage>
</organism>
<dbReference type="InterPro" id="IPR025558">
    <property type="entry name" value="DUF4283"/>
</dbReference>